<evidence type="ECO:0000256" key="9">
    <source>
        <dbReference type="ARBA" id="ARBA00023239"/>
    </source>
</evidence>
<dbReference type="Gene3D" id="2.160.20.10">
    <property type="entry name" value="Single-stranded right-handed beta-helix, Pectin lyase-like"/>
    <property type="match status" value="1"/>
</dbReference>
<evidence type="ECO:0000256" key="2">
    <source>
        <dbReference type="ARBA" id="ARBA00005220"/>
    </source>
</evidence>
<feature type="domain" description="Pectate lyase" evidence="11">
    <location>
        <begin position="169"/>
        <end position="366"/>
    </location>
</feature>
<evidence type="ECO:0000313" key="13">
    <source>
        <dbReference type="Proteomes" id="UP001630127"/>
    </source>
</evidence>
<keyword evidence="7 10" id="KW-0106">Calcium</keyword>
<evidence type="ECO:0000256" key="10">
    <source>
        <dbReference type="RuleBase" id="RU361123"/>
    </source>
</evidence>
<proteinExistence type="inferred from homology"/>
<evidence type="ECO:0000256" key="1">
    <source>
        <dbReference type="ARBA" id="ARBA00000695"/>
    </source>
</evidence>
<keyword evidence="9 10" id="KW-0456">Lyase</keyword>
<evidence type="ECO:0000313" key="12">
    <source>
        <dbReference type="EMBL" id="KAL3501335.1"/>
    </source>
</evidence>
<dbReference type="InterPro" id="IPR011050">
    <property type="entry name" value="Pectin_lyase_fold/virulence"/>
</dbReference>
<dbReference type="InterPro" id="IPR002022">
    <property type="entry name" value="Pec_lyase"/>
</dbReference>
<protein>
    <recommendedName>
        <fullName evidence="4 10">Pectate lyase</fullName>
        <ecNumber evidence="4 10">4.2.2.2</ecNumber>
    </recommendedName>
</protein>
<evidence type="ECO:0000256" key="8">
    <source>
        <dbReference type="ARBA" id="ARBA00023180"/>
    </source>
</evidence>
<keyword evidence="5 10" id="KW-0479">Metal-binding</keyword>
<organism evidence="12 13">
    <name type="scientific">Cinchona calisaya</name>
    <dbReference type="NCBI Taxonomy" id="153742"/>
    <lineage>
        <taxon>Eukaryota</taxon>
        <taxon>Viridiplantae</taxon>
        <taxon>Streptophyta</taxon>
        <taxon>Embryophyta</taxon>
        <taxon>Tracheophyta</taxon>
        <taxon>Spermatophyta</taxon>
        <taxon>Magnoliopsida</taxon>
        <taxon>eudicotyledons</taxon>
        <taxon>Gunneridae</taxon>
        <taxon>Pentapetalae</taxon>
        <taxon>asterids</taxon>
        <taxon>lamiids</taxon>
        <taxon>Gentianales</taxon>
        <taxon>Rubiaceae</taxon>
        <taxon>Cinchonoideae</taxon>
        <taxon>Cinchoneae</taxon>
        <taxon>Cinchona</taxon>
    </lineage>
</organism>
<comment type="similarity">
    <text evidence="3 10">Belongs to the polysaccharide lyase 1 family.</text>
</comment>
<comment type="caution">
    <text evidence="12">The sequence shown here is derived from an EMBL/GenBank/DDBJ whole genome shotgun (WGS) entry which is preliminary data.</text>
</comment>
<comment type="catalytic activity">
    <reaction evidence="1 10">
        <text>Eliminative cleavage of (1-&gt;4)-alpha-D-galacturonan to give oligosaccharides with 4-deoxy-alpha-D-galact-4-enuronosyl groups at their non-reducing ends.</text>
        <dbReference type="EC" id="4.2.2.2"/>
    </reaction>
</comment>
<name>A0ABD2Y3G5_9GENT</name>
<sequence>MTFTSHISLLFQVFFVAFAATIPAFLASIDADAHIVEFDEFLQKRAENALQASLRAYNPDPEAVTENFNKQVGEALKGGNETRRNLRADSCMATNPIDRCWRCDPDWANNRKRLARCARGFGHHTTGGKDGRYYVVTDPSDDNVEEPKPGTLRHAVIQEEPLWIIFERNMVIRLKQELLINNDKTIDGRGAEVHIAYGAGLTIQFVQNIIIHNIKVHHIVPRSGGMIRDSVLHVGLRTRSDGDGISIFSASHIWIDHVSLSKCTDGLIDAIMASTAITVSNCKFNNHNEVMLLGANDGHTEDTIMQVTVAFNRFGKGLVQRMPRCRWGFFHVVNNDYAQWKMYAIGGSAHPTIISQGNRFKAAPNQFTKEVTKRDYAEKSEWMGWQWRSEGDKFLNGAFFVESGPPLKNSPFTGKNKIQFKPGSYAGRLTRYAGALKCKEGQGC</sequence>
<dbReference type="EMBL" id="JBJUIK010000015">
    <property type="protein sequence ID" value="KAL3501335.1"/>
    <property type="molecule type" value="Genomic_DNA"/>
</dbReference>
<dbReference type="PANTHER" id="PTHR31683:SF184">
    <property type="entry name" value="PECTATE LYASE"/>
    <property type="match status" value="1"/>
</dbReference>
<evidence type="ECO:0000259" key="11">
    <source>
        <dbReference type="SMART" id="SM00656"/>
    </source>
</evidence>
<evidence type="ECO:0000256" key="5">
    <source>
        <dbReference type="ARBA" id="ARBA00022723"/>
    </source>
</evidence>
<keyword evidence="6 10" id="KW-0732">Signal</keyword>
<dbReference type="EC" id="4.2.2.2" evidence="4 10"/>
<dbReference type="SUPFAM" id="SSF51126">
    <property type="entry name" value="Pectin lyase-like"/>
    <property type="match status" value="1"/>
</dbReference>
<dbReference type="InterPro" id="IPR018082">
    <property type="entry name" value="AmbAllergen"/>
</dbReference>
<keyword evidence="8" id="KW-0325">Glycoprotein</keyword>
<evidence type="ECO:0000256" key="3">
    <source>
        <dbReference type="ARBA" id="ARBA00010980"/>
    </source>
</evidence>
<evidence type="ECO:0000256" key="4">
    <source>
        <dbReference type="ARBA" id="ARBA00012272"/>
    </source>
</evidence>
<dbReference type="InterPro" id="IPR045032">
    <property type="entry name" value="PEL"/>
</dbReference>
<dbReference type="AlphaFoldDB" id="A0ABD2Y3G5"/>
<accession>A0ABD2Y3G5</accession>
<dbReference type="Proteomes" id="UP001630127">
    <property type="component" value="Unassembled WGS sequence"/>
</dbReference>
<dbReference type="InterPro" id="IPR007524">
    <property type="entry name" value="Pec_lyase_N"/>
</dbReference>
<comment type="cofactor">
    <cofactor evidence="10">
        <name>Ca(2+)</name>
        <dbReference type="ChEBI" id="CHEBI:29108"/>
    </cofactor>
    <text evidence="10">Binds 1 Ca(2+) ion. Required for its activity.</text>
</comment>
<reference evidence="12 13" key="1">
    <citation type="submission" date="2024-11" db="EMBL/GenBank/DDBJ databases">
        <title>A near-complete genome assembly of Cinchona calisaya.</title>
        <authorList>
            <person name="Lian D.C."/>
            <person name="Zhao X.W."/>
            <person name="Wei L."/>
        </authorList>
    </citation>
    <scope>NUCLEOTIDE SEQUENCE [LARGE SCALE GENOMIC DNA]</scope>
    <source>
        <tissue evidence="12">Nenye</tissue>
    </source>
</reference>
<evidence type="ECO:0000256" key="7">
    <source>
        <dbReference type="ARBA" id="ARBA00022837"/>
    </source>
</evidence>
<dbReference type="InterPro" id="IPR012334">
    <property type="entry name" value="Pectin_lyas_fold"/>
</dbReference>
<gene>
    <name evidence="12" type="ORF">ACH5RR_035784</name>
</gene>
<dbReference type="PRINTS" id="PR00807">
    <property type="entry name" value="AMBALLERGEN"/>
</dbReference>
<dbReference type="GO" id="GO:0046872">
    <property type="term" value="F:metal ion binding"/>
    <property type="evidence" value="ECO:0007669"/>
    <property type="project" value="UniProtKB-KW"/>
</dbReference>
<dbReference type="SMART" id="SM00656">
    <property type="entry name" value="Amb_all"/>
    <property type="match status" value="1"/>
</dbReference>
<dbReference type="GO" id="GO:0030570">
    <property type="term" value="F:pectate lyase activity"/>
    <property type="evidence" value="ECO:0007669"/>
    <property type="project" value="UniProtKB-EC"/>
</dbReference>
<feature type="signal peptide" evidence="10">
    <location>
        <begin position="1"/>
        <end position="19"/>
    </location>
</feature>
<keyword evidence="13" id="KW-1185">Reference proteome</keyword>
<dbReference type="Pfam" id="PF04431">
    <property type="entry name" value="Pec_lyase_N"/>
    <property type="match status" value="1"/>
</dbReference>
<evidence type="ECO:0000256" key="6">
    <source>
        <dbReference type="ARBA" id="ARBA00022729"/>
    </source>
</evidence>
<feature type="chain" id="PRO_5044531237" description="Pectate lyase" evidence="10">
    <location>
        <begin position="20"/>
        <end position="444"/>
    </location>
</feature>
<dbReference type="Pfam" id="PF00544">
    <property type="entry name" value="Pectate_lyase_4"/>
    <property type="match status" value="1"/>
</dbReference>
<dbReference type="PANTHER" id="PTHR31683">
    <property type="entry name" value="PECTATE LYASE 18-RELATED"/>
    <property type="match status" value="1"/>
</dbReference>
<comment type="pathway">
    <text evidence="2 10">Glycan metabolism; pectin degradation; 2-dehydro-3-deoxy-D-gluconate from pectin: step 2/5.</text>
</comment>